<dbReference type="AlphaFoldDB" id="A0A0A9AVV2"/>
<organism evidence="1">
    <name type="scientific">Arundo donax</name>
    <name type="common">Giant reed</name>
    <name type="synonym">Donax arundinaceus</name>
    <dbReference type="NCBI Taxonomy" id="35708"/>
    <lineage>
        <taxon>Eukaryota</taxon>
        <taxon>Viridiplantae</taxon>
        <taxon>Streptophyta</taxon>
        <taxon>Embryophyta</taxon>
        <taxon>Tracheophyta</taxon>
        <taxon>Spermatophyta</taxon>
        <taxon>Magnoliopsida</taxon>
        <taxon>Liliopsida</taxon>
        <taxon>Poales</taxon>
        <taxon>Poaceae</taxon>
        <taxon>PACMAD clade</taxon>
        <taxon>Arundinoideae</taxon>
        <taxon>Arundineae</taxon>
        <taxon>Arundo</taxon>
    </lineage>
</organism>
<sequence>MELGIQSWAILSSNILFCNDDGGFETKSSKGCTVSLYFEKHIRLLRVIFLRCTTEY</sequence>
<proteinExistence type="predicted"/>
<protein>
    <submittedName>
        <fullName evidence="1">Uncharacterized protein</fullName>
    </submittedName>
</protein>
<dbReference type="EMBL" id="GBRH01246688">
    <property type="protein sequence ID" value="JAD51207.1"/>
    <property type="molecule type" value="Transcribed_RNA"/>
</dbReference>
<reference evidence="1" key="2">
    <citation type="journal article" date="2015" name="Data Brief">
        <title>Shoot transcriptome of the giant reed, Arundo donax.</title>
        <authorList>
            <person name="Barrero R.A."/>
            <person name="Guerrero F.D."/>
            <person name="Moolhuijzen P."/>
            <person name="Goolsby J.A."/>
            <person name="Tidwell J."/>
            <person name="Bellgard S.E."/>
            <person name="Bellgard M.I."/>
        </authorList>
    </citation>
    <scope>NUCLEOTIDE SEQUENCE</scope>
    <source>
        <tissue evidence="1">Shoot tissue taken approximately 20 cm above the soil surface</tissue>
    </source>
</reference>
<name>A0A0A9AVV2_ARUDO</name>
<evidence type="ECO:0000313" key="1">
    <source>
        <dbReference type="EMBL" id="JAD51207.1"/>
    </source>
</evidence>
<accession>A0A0A9AVV2</accession>
<reference evidence="1" key="1">
    <citation type="submission" date="2014-09" db="EMBL/GenBank/DDBJ databases">
        <authorList>
            <person name="Magalhaes I.L.F."/>
            <person name="Oliveira U."/>
            <person name="Santos F.R."/>
            <person name="Vidigal T.H.D.A."/>
            <person name="Brescovit A.D."/>
            <person name="Santos A.J."/>
        </authorList>
    </citation>
    <scope>NUCLEOTIDE SEQUENCE</scope>
    <source>
        <tissue evidence="1">Shoot tissue taken approximately 20 cm above the soil surface</tissue>
    </source>
</reference>